<accession>A0A5J6MSU1</accession>
<dbReference type="SUPFAM" id="SSF53639">
    <property type="entry name" value="AraD/HMP-PK domain-like"/>
    <property type="match status" value="1"/>
</dbReference>
<evidence type="ECO:0000313" key="5">
    <source>
        <dbReference type="Proteomes" id="UP000325797"/>
    </source>
</evidence>
<evidence type="ECO:0000256" key="2">
    <source>
        <dbReference type="ARBA" id="ARBA00023239"/>
    </source>
</evidence>
<name>A0A5J6MSU1_9PROT</name>
<dbReference type="InterPro" id="IPR036409">
    <property type="entry name" value="Aldolase_II/adducin_N_sf"/>
</dbReference>
<keyword evidence="5" id="KW-1185">Reference proteome</keyword>
<sequence>MKHEALRREIVAACINMNARGINQGTSGNISARVPGGFLITPSGMTYEETKPADIVMMRLDGSHEGKRKPSSEWRFHRDLMATRPEVGAVVHTHSMFATTLSCLHLDIPAVHYMIAAAGTSKILCAPYATYGTQETADNAVKALKGRNACLLANHGMIVLGPNLKKAMWLAVEVETLAAQYWRALQVGKPKILPDAEIQRVIEKFRGYGQVKEEKAGSPCC</sequence>
<gene>
    <name evidence="4" type="ORF">FRZ61_03260</name>
</gene>
<evidence type="ECO:0000259" key="3">
    <source>
        <dbReference type="SMART" id="SM01007"/>
    </source>
</evidence>
<evidence type="ECO:0000313" key="4">
    <source>
        <dbReference type="EMBL" id="QEX20409.1"/>
    </source>
</evidence>
<reference evidence="4 5" key="1">
    <citation type="submission" date="2019-08" db="EMBL/GenBank/DDBJ databases">
        <title>Hyperibacter terrae gen. nov., sp. nov. and Hyperibacter viscosus sp. nov., two new members in the family Rhodospirillaceae isolated from the rhizosphere of Hypericum perforatum.</title>
        <authorList>
            <person name="Noviana Z."/>
        </authorList>
    </citation>
    <scope>NUCLEOTIDE SEQUENCE [LARGE SCALE GENOMIC DNA]</scope>
    <source>
        <strain evidence="4 5">R5959</strain>
    </source>
</reference>
<organism evidence="4 5">
    <name type="scientific">Hypericibacter adhaerens</name>
    <dbReference type="NCBI Taxonomy" id="2602016"/>
    <lineage>
        <taxon>Bacteria</taxon>
        <taxon>Pseudomonadati</taxon>
        <taxon>Pseudomonadota</taxon>
        <taxon>Alphaproteobacteria</taxon>
        <taxon>Rhodospirillales</taxon>
        <taxon>Dongiaceae</taxon>
        <taxon>Hypericibacter</taxon>
    </lineage>
</organism>
<dbReference type="Proteomes" id="UP000325797">
    <property type="component" value="Chromosome"/>
</dbReference>
<dbReference type="GO" id="GO:0019323">
    <property type="term" value="P:pentose catabolic process"/>
    <property type="evidence" value="ECO:0007669"/>
    <property type="project" value="TreeGrafter"/>
</dbReference>
<dbReference type="KEGG" id="hadh:FRZ61_03260"/>
<keyword evidence="2" id="KW-0456">Lyase</keyword>
<dbReference type="Pfam" id="PF00596">
    <property type="entry name" value="Aldolase_II"/>
    <property type="match status" value="1"/>
</dbReference>
<keyword evidence="1" id="KW-0479">Metal-binding</keyword>
<protein>
    <submittedName>
        <fullName evidence="4">Fuculose phosphate aldolase</fullName>
    </submittedName>
</protein>
<dbReference type="EMBL" id="CP042582">
    <property type="protein sequence ID" value="QEX20409.1"/>
    <property type="molecule type" value="Genomic_DNA"/>
</dbReference>
<dbReference type="Gene3D" id="3.40.225.10">
    <property type="entry name" value="Class II aldolase/adducin N-terminal domain"/>
    <property type="match status" value="1"/>
</dbReference>
<dbReference type="SMART" id="SM01007">
    <property type="entry name" value="Aldolase_II"/>
    <property type="match status" value="1"/>
</dbReference>
<dbReference type="GO" id="GO:0016832">
    <property type="term" value="F:aldehyde-lyase activity"/>
    <property type="evidence" value="ECO:0007669"/>
    <property type="project" value="TreeGrafter"/>
</dbReference>
<dbReference type="RefSeq" id="WP_151114645.1">
    <property type="nucleotide sequence ID" value="NZ_CP042582.1"/>
</dbReference>
<evidence type="ECO:0000256" key="1">
    <source>
        <dbReference type="ARBA" id="ARBA00022723"/>
    </source>
</evidence>
<dbReference type="PANTHER" id="PTHR22789:SF0">
    <property type="entry name" value="3-OXO-TETRONATE 4-PHOSPHATE DECARBOXYLASE-RELATED"/>
    <property type="match status" value="1"/>
</dbReference>
<feature type="domain" description="Class II aldolase/adducin N-terminal" evidence="3">
    <location>
        <begin position="8"/>
        <end position="182"/>
    </location>
</feature>
<dbReference type="OrthoDB" id="5291399at2"/>
<dbReference type="AlphaFoldDB" id="A0A5J6MSU1"/>
<proteinExistence type="predicted"/>
<dbReference type="PANTHER" id="PTHR22789">
    <property type="entry name" value="FUCULOSE PHOSPHATE ALDOLASE"/>
    <property type="match status" value="1"/>
</dbReference>
<dbReference type="InterPro" id="IPR050197">
    <property type="entry name" value="Aldolase_class_II_sugar_metab"/>
</dbReference>
<dbReference type="GO" id="GO:0046872">
    <property type="term" value="F:metal ion binding"/>
    <property type="evidence" value="ECO:0007669"/>
    <property type="project" value="UniProtKB-KW"/>
</dbReference>
<dbReference type="GO" id="GO:0005829">
    <property type="term" value="C:cytosol"/>
    <property type="evidence" value="ECO:0007669"/>
    <property type="project" value="TreeGrafter"/>
</dbReference>
<dbReference type="InterPro" id="IPR001303">
    <property type="entry name" value="Aldolase_II/adducin_N"/>
</dbReference>